<accession>A0A650AFF8</accession>
<dbReference type="EMBL" id="MK527108">
    <property type="protein sequence ID" value="QGN66770.1"/>
    <property type="molecule type" value="Genomic_DNA"/>
</dbReference>
<sequence length="220" mass="24599">MKNKARGARPFGAPLQPPGRGAAHLTKDGVDQIRRIKASLSRRERDAPPYGGALGWTLEENTANSYLVSNGSGRGAFLHSTTITHSLHEHEKKLTTLVKPFQLMKKLDPWFVTEALLFIGGRPFGGARPEEKGPSSDYPKIFHIFGFLFIASEGVPPFSFISLLCWEINVKEGPRPWGLSPFSFLFFLTKKLKKKTYKWALQQLGGALRCRPSFSTVLRE</sequence>
<feature type="region of interest" description="Disordered" evidence="1">
    <location>
        <begin position="1"/>
        <end position="28"/>
    </location>
</feature>
<geneLocation type="mitochondrion" evidence="2"/>
<name>A0A650AFF8_9PEZI</name>
<keyword evidence="2" id="KW-0496">Mitochondrion</keyword>
<dbReference type="AlphaFoldDB" id="A0A650AFF8"/>
<evidence type="ECO:0000256" key="1">
    <source>
        <dbReference type="SAM" id="MobiDB-lite"/>
    </source>
</evidence>
<organism evidence="2">
    <name type="scientific">Morchella importuna</name>
    <dbReference type="NCBI Taxonomy" id="1174673"/>
    <lineage>
        <taxon>Eukaryota</taxon>
        <taxon>Fungi</taxon>
        <taxon>Dikarya</taxon>
        <taxon>Ascomycota</taxon>
        <taxon>Pezizomycotina</taxon>
        <taxon>Pezizomycetes</taxon>
        <taxon>Pezizales</taxon>
        <taxon>Morchellaceae</taxon>
        <taxon>Morchella</taxon>
    </lineage>
</organism>
<dbReference type="RefSeq" id="YP_009722368.1">
    <property type="nucleotide sequence ID" value="NC_045397.1"/>
</dbReference>
<reference evidence="2" key="1">
    <citation type="submission" date="2019-02" db="EMBL/GenBank/DDBJ databases">
        <title>The largest mitochondrial genome of Morchella importuna (272.2 kb) among fungi reservoir of numerous mitochondrial ORFs, repeatitive sequences and nuclear genome horizontal transfer.</title>
        <authorList>
            <person name="Liu W."/>
            <person name="Bian Y."/>
        </authorList>
    </citation>
    <scope>NUCLEOTIDE SEQUENCE</scope>
</reference>
<dbReference type="GeneID" id="42906093"/>
<proteinExistence type="predicted"/>
<gene>
    <name evidence="2" type="primary">orf220</name>
</gene>
<protein>
    <submittedName>
        <fullName evidence="2">Uncharacterized protein</fullName>
    </submittedName>
</protein>
<evidence type="ECO:0000313" key="2">
    <source>
        <dbReference type="EMBL" id="QGN66770.1"/>
    </source>
</evidence>